<keyword evidence="3" id="KW-1185">Reference proteome</keyword>
<feature type="compositionally biased region" description="Basic and acidic residues" evidence="1">
    <location>
        <begin position="95"/>
        <end position="104"/>
    </location>
</feature>
<reference evidence="2 3" key="1">
    <citation type="journal article" date="2020" name="BMC Genomics">
        <title>Intraspecific diversification of the crop wild relative Brassica cretica Lam. using demographic model selection.</title>
        <authorList>
            <person name="Kioukis A."/>
            <person name="Michalopoulou V.A."/>
            <person name="Briers L."/>
            <person name="Pirintsos S."/>
            <person name="Studholme D.J."/>
            <person name="Pavlidis P."/>
            <person name="Sarris P.F."/>
        </authorList>
    </citation>
    <scope>NUCLEOTIDE SEQUENCE [LARGE SCALE GENOMIC DNA]</scope>
    <source>
        <strain evidence="3">cv. PFS-1207/04</strain>
    </source>
</reference>
<dbReference type="Proteomes" id="UP000266723">
    <property type="component" value="Unassembled WGS sequence"/>
</dbReference>
<comment type="caution">
    <text evidence="2">The sequence shown here is derived from an EMBL/GenBank/DDBJ whole genome shotgun (WGS) entry which is preliminary data.</text>
</comment>
<evidence type="ECO:0008006" key="4">
    <source>
        <dbReference type="Google" id="ProtNLM"/>
    </source>
</evidence>
<feature type="region of interest" description="Disordered" evidence="1">
    <location>
        <begin position="1"/>
        <end position="104"/>
    </location>
</feature>
<accession>A0ABQ7EBE5</accession>
<proteinExistence type="predicted"/>
<evidence type="ECO:0000256" key="1">
    <source>
        <dbReference type="SAM" id="MobiDB-lite"/>
    </source>
</evidence>
<gene>
    <name evidence="2" type="ORF">DY000_02020255</name>
</gene>
<organism evidence="2 3">
    <name type="scientific">Brassica cretica</name>
    <name type="common">Mustard</name>
    <dbReference type="NCBI Taxonomy" id="69181"/>
    <lineage>
        <taxon>Eukaryota</taxon>
        <taxon>Viridiplantae</taxon>
        <taxon>Streptophyta</taxon>
        <taxon>Embryophyta</taxon>
        <taxon>Tracheophyta</taxon>
        <taxon>Spermatophyta</taxon>
        <taxon>Magnoliopsida</taxon>
        <taxon>eudicotyledons</taxon>
        <taxon>Gunneridae</taxon>
        <taxon>Pentapetalae</taxon>
        <taxon>rosids</taxon>
        <taxon>malvids</taxon>
        <taxon>Brassicales</taxon>
        <taxon>Brassicaceae</taxon>
        <taxon>Brassiceae</taxon>
        <taxon>Brassica</taxon>
    </lineage>
</organism>
<evidence type="ECO:0000313" key="3">
    <source>
        <dbReference type="Proteomes" id="UP000266723"/>
    </source>
</evidence>
<evidence type="ECO:0000313" key="2">
    <source>
        <dbReference type="EMBL" id="KAF3593589.1"/>
    </source>
</evidence>
<feature type="compositionally biased region" description="Low complexity" evidence="1">
    <location>
        <begin position="69"/>
        <end position="82"/>
    </location>
</feature>
<name>A0ABQ7EBE5_BRACR</name>
<sequence length="147" mass="15520">METIACCHQESSPEPPHARTSSSSSSPPPSCSSCRDEAVDTNHAAIGARMKPLEPPEVSPLRGRETHVPSQSAGAAAHSGHSPPSPTTVRRSRRDRPPSVRRREAVAVSLKSHFHLSDSISGNLGLPFSLITIDATGLLKGKACNCI</sequence>
<protein>
    <recommendedName>
        <fullName evidence="4">AT-hook motif nuclear-localized protein</fullName>
    </recommendedName>
</protein>
<dbReference type="EMBL" id="QGKV02000299">
    <property type="protein sequence ID" value="KAF3593589.1"/>
    <property type="molecule type" value="Genomic_DNA"/>
</dbReference>